<gene>
    <name evidence="1" type="ORF">ALQ42_200196</name>
</gene>
<sequence length="98" mass="10525">MQDGRIPLHSPCRRGSTSSAVVNQASREAVVLTLRASNPHACALRLPETHDYGQWGCAHSCAGYVNAPSPSPGVWRFEFPSTGAGAKGRRGALYITFR</sequence>
<name>A0A3M3U5I6_PSESG</name>
<accession>A0A3M3U5I6</accession>
<evidence type="ECO:0000313" key="1">
    <source>
        <dbReference type="EMBL" id="RMO28444.1"/>
    </source>
</evidence>
<dbReference type="EMBL" id="RBPS01000400">
    <property type="protein sequence ID" value="RMO28444.1"/>
    <property type="molecule type" value="Genomic_DNA"/>
</dbReference>
<protein>
    <submittedName>
        <fullName evidence="1">Uncharacterized protein</fullName>
    </submittedName>
</protein>
<dbReference type="Proteomes" id="UP000273536">
    <property type="component" value="Unassembled WGS sequence"/>
</dbReference>
<evidence type="ECO:0000313" key="2">
    <source>
        <dbReference type="Proteomes" id="UP000273536"/>
    </source>
</evidence>
<comment type="caution">
    <text evidence="1">The sequence shown here is derived from an EMBL/GenBank/DDBJ whole genome shotgun (WGS) entry which is preliminary data.</text>
</comment>
<reference evidence="1 2" key="1">
    <citation type="submission" date="2018-08" db="EMBL/GenBank/DDBJ databases">
        <title>Recombination of ecologically and evolutionarily significant loci maintains genetic cohesion in the Pseudomonas syringae species complex.</title>
        <authorList>
            <person name="Dillon M."/>
            <person name="Thakur S."/>
            <person name="Almeida R.N.D."/>
            <person name="Weir B.S."/>
            <person name="Guttman D.S."/>
        </authorList>
    </citation>
    <scope>NUCLEOTIDE SEQUENCE [LARGE SCALE GENOMIC DNA]</scope>
    <source>
        <strain evidence="1 2">ICMP 6372</strain>
    </source>
</reference>
<proteinExistence type="predicted"/>
<dbReference type="AlphaFoldDB" id="A0A3M3U5I6"/>
<organism evidence="1 2">
    <name type="scientific">Pseudomonas savastanoi pv. glycinea</name>
    <name type="common">Pseudomonas syringae pv. glycinea</name>
    <dbReference type="NCBI Taxonomy" id="318"/>
    <lineage>
        <taxon>Bacteria</taxon>
        <taxon>Pseudomonadati</taxon>
        <taxon>Pseudomonadota</taxon>
        <taxon>Gammaproteobacteria</taxon>
        <taxon>Pseudomonadales</taxon>
        <taxon>Pseudomonadaceae</taxon>
        <taxon>Pseudomonas</taxon>
    </lineage>
</organism>